<dbReference type="InterPro" id="IPR006311">
    <property type="entry name" value="TAT_signal"/>
</dbReference>
<gene>
    <name evidence="4" type="ORF">SAMN05421753_101171</name>
</gene>
<proteinExistence type="predicted"/>
<evidence type="ECO:0000313" key="5">
    <source>
        <dbReference type="Proteomes" id="UP000199518"/>
    </source>
</evidence>
<dbReference type="InterPro" id="IPR011042">
    <property type="entry name" value="6-blade_b-propeller_TolB-like"/>
</dbReference>
<protein>
    <recommendedName>
        <fullName evidence="6">NHL repeat-containing protein</fullName>
    </recommendedName>
</protein>
<reference evidence="5" key="1">
    <citation type="submission" date="2016-10" db="EMBL/GenBank/DDBJ databases">
        <authorList>
            <person name="Varghese N."/>
            <person name="Submissions S."/>
        </authorList>
    </citation>
    <scope>NUCLEOTIDE SEQUENCE [LARGE SCALE GENOMIC DNA]</scope>
    <source>
        <strain evidence="5">DSM 26348</strain>
    </source>
</reference>
<keyword evidence="2" id="KW-0325">Glycoprotein</keyword>
<sequence length="383" mass="41710">MSLSASRRTFLKLAGTSMFAAGVAPALLGAEDKSGTKPVVVGSGDLKFECHHNWGQVPSDIKWKNTHGVAVDKDGLVYVTHQGTQDAPCDTVVVFEPSGKFVRSFGKEYAGGGHGIDIRDEGGTEYLYLSITAPHRVVVKCDKQGNVVWKQTAPAEANVYDDKHAFSPTNVCFGPAGEVFVGDGYGSNFLHQYTADGKWVRTWGGPGNQAGQLRTPHGQWLDTRSPDGPRIVVADRANARLQYFSLEGQPIEILQGVKQEQKESNGKKSELATPAGQQVPVTSIYGISFPAAIDSQGEYLLVPDLHARVMIFNGKNELAANLGFDEAWTAKVLEGKPFKMRTMPETWENGKFVHPHDACFDAAGNIYVAEWVDQGRLTFLKKV</sequence>
<dbReference type="STRING" id="1576369.SAMN05421753_101171"/>
<dbReference type="PANTHER" id="PTHR10680:SF14">
    <property type="entry name" value="PEPTIDYL-GLYCINE ALPHA-AMIDATING MONOOXYGENASE"/>
    <property type="match status" value="1"/>
</dbReference>
<dbReference type="PROSITE" id="PS51318">
    <property type="entry name" value="TAT"/>
    <property type="match status" value="1"/>
</dbReference>
<evidence type="ECO:0000256" key="3">
    <source>
        <dbReference type="SAM" id="SignalP"/>
    </source>
</evidence>
<accession>A0A1I3B328</accession>
<dbReference type="OrthoDB" id="9799230at2"/>
<name>A0A1I3B328_9PLAN</name>
<evidence type="ECO:0008006" key="6">
    <source>
        <dbReference type="Google" id="ProtNLM"/>
    </source>
</evidence>
<dbReference type="GO" id="GO:0005576">
    <property type="term" value="C:extracellular region"/>
    <property type="evidence" value="ECO:0007669"/>
    <property type="project" value="TreeGrafter"/>
</dbReference>
<feature type="chain" id="PRO_5011635607" description="NHL repeat-containing protein" evidence="3">
    <location>
        <begin position="21"/>
        <end position="383"/>
    </location>
</feature>
<dbReference type="AlphaFoldDB" id="A0A1I3B328"/>
<keyword evidence="5" id="KW-1185">Reference proteome</keyword>
<feature type="signal peptide" evidence="3">
    <location>
        <begin position="1"/>
        <end position="20"/>
    </location>
</feature>
<dbReference type="RefSeq" id="WP_092047039.1">
    <property type="nucleotide sequence ID" value="NZ_FOQD01000001.1"/>
</dbReference>
<dbReference type="Gene3D" id="2.120.10.30">
    <property type="entry name" value="TolB, C-terminal domain"/>
    <property type="match status" value="1"/>
</dbReference>
<evidence type="ECO:0000313" key="4">
    <source>
        <dbReference type="EMBL" id="SFH56081.1"/>
    </source>
</evidence>
<evidence type="ECO:0000256" key="1">
    <source>
        <dbReference type="ARBA" id="ARBA00022729"/>
    </source>
</evidence>
<dbReference type="PANTHER" id="PTHR10680">
    <property type="entry name" value="PEPTIDYL-GLYCINE ALPHA-AMIDATING MONOOXYGENASE"/>
    <property type="match status" value="1"/>
</dbReference>
<dbReference type="EMBL" id="FOQD01000001">
    <property type="protein sequence ID" value="SFH56081.1"/>
    <property type="molecule type" value="Genomic_DNA"/>
</dbReference>
<dbReference type="Proteomes" id="UP000199518">
    <property type="component" value="Unassembled WGS sequence"/>
</dbReference>
<organism evidence="4 5">
    <name type="scientific">Planctomicrobium piriforme</name>
    <dbReference type="NCBI Taxonomy" id="1576369"/>
    <lineage>
        <taxon>Bacteria</taxon>
        <taxon>Pseudomonadati</taxon>
        <taxon>Planctomycetota</taxon>
        <taxon>Planctomycetia</taxon>
        <taxon>Planctomycetales</taxon>
        <taxon>Planctomycetaceae</taxon>
        <taxon>Planctomicrobium</taxon>
    </lineage>
</organism>
<dbReference type="SUPFAM" id="SSF63829">
    <property type="entry name" value="Calcium-dependent phosphotriesterase"/>
    <property type="match status" value="1"/>
</dbReference>
<keyword evidence="1 3" id="KW-0732">Signal</keyword>
<evidence type="ECO:0000256" key="2">
    <source>
        <dbReference type="ARBA" id="ARBA00023180"/>
    </source>
</evidence>